<feature type="compositionally biased region" description="Polar residues" evidence="2">
    <location>
        <begin position="54"/>
        <end position="63"/>
    </location>
</feature>
<feature type="region of interest" description="Disordered" evidence="2">
    <location>
        <begin position="524"/>
        <end position="547"/>
    </location>
</feature>
<sequence>MVMAAPVAHPSPLTFPPHFTPLPMRASSEPDYQRPAASSPYDHTSDASSRADNDTGDNPSTLSSRATTLGFAVARGWQDSCKAKNLNPTFLSHQRPGSATSQSFVPWRPVPPAFDDWGSHLERGNVTARERDDTTDLPTHRHPRHYLPPKPREREVGFYSSSTPRLPIIPNQHVQSKTTSLPFPTHKLGEIDGPFRAESFAIVNTMPASPGTEIEAPAHPKLEPTRVPSITESQASTLVARFLALRGPGQERQNLATHVPSQQTVPRPGGIEYLNRKSMQRGLFHVRLSGSSYDGPPTSSSSSPSSSSASEHLSSDSDAFSQENTLMYRNARPFPPRLPASLVRASSVSHVQASFSKHVSSWVARHARSSDFGGSPHDTTSTLALDSIQSDESSPVHSSGTSTGGDVERLWKLLEEKRRKNHLTKVEMGRLRGQLRAARGRVDQADNAFMAFVRPLLVRQRGFSNASRDTLNRLVADMHAVRNVYRPLELSYEVLENRMDDEEQVLYILEMRFYSLLAAGQSKPGRQIDPEGKKQAHDAPRSTDVPDELLGISPDGPTEGLHPTYLKLVSAIGDLKNAKEAQQDLVLTKQHYDDDPGLRLAPGGKRARAKEEFMEDFAMEMARLNDTVSNLERLVRNLRQQCEEKGVMRKHLSAGMEYILNPGTIFEDMDLDETDRTYGDKKSLAHANFPDLLSQPDHVLANPEPLTPLGALRAATKLPNNEPNKHIAMQRAKKEYAIDQLVKDFMPDDKGDFVNRWLLYNLQQSPLLVVLLYSIFFTQSSLQIKDSRRWQHDVLYYWWRDGTFITNEATSASWTSSYETMLPRPEPPPFSRAISENDMSMKFRLHVME</sequence>
<dbReference type="OrthoDB" id="3553547at2759"/>
<feature type="region of interest" description="Disordered" evidence="2">
    <location>
        <begin position="1"/>
        <end position="63"/>
    </location>
</feature>
<gene>
    <name evidence="3" type="ORF">S40285_08940</name>
</gene>
<dbReference type="OMA" id="NIDENRH"/>
<dbReference type="STRING" id="1283841.A0A084QC42"/>
<feature type="compositionally biased region" description="Basic and acidic residues" evidence="2">
    <location>
        <begin position="43"/>
        <end position="53"/>
    </location>
</feature>
<feature type="compositionally biased region" description="Polar residues" evidence="2">
    <location>
        <begin position="251"/>
        <end position="265"/>
    </location>
</feature>
<feature type="coiled-coil region" evidence="1">
    <location>
        <begin position="614"/>
        <end position="641"/>
    </location>
</feature>
<evidence type="ECO:0000313" key="4">
    <source>
        <dbReference type="Proteomes" id="UP000028524"/>
    </source>
</evidence>
<evidence type="ECO:0000256" key="2">
    <source>
        <dbReference type="SAM" id="MobiDB-lite"/>
    </source>
</evidence>
<feature type="region of interest" description="Disordered" evidence="2">
    <location>
        <begin position="129"/>
        <end position="168"/>
    </location>
</feature>
<keyword evidence="4" id="KW-1185">Reference proteome</keyword>
<evidence type="ECO:0000256" key="1">
    <source>
        <dbReference type="SAM" id="Coils"/>
    </source>
</evidence>
<dbReference type="Proteomes" id="UP000028524">
    <property type="component" value="Unassembled WGS sequence"/>
</dbReference>
<dbReference type="EMBL" id="KL660853">
    <property type="protein sequence ID" value="KFA61527.1"/>
    <property type="molecule type" value="Genomic_DNA"/>
</dbReference>
<dbReference type="HOGENOM" id="CLU_017007_0_0_1"/>
<name>A0A084QC42_STAC4</name>
<evidence type="ECO:0000313" key="3">
    <source>
        <dbReference type="EMBL" id="KFA61527.1"/>
    </source>
</evidence>
<feature type="region of interest" description="Disordered" evidence="2">
    <location>
        <begin position="251"/>
        <end position="270"/>
    </location>
</feature>
<feature type="compositionally biased region" description="Basic and acidic residues" evidence="2">
    <location>
        <begin position="526"/>
        <end position="541"/>
    </location>
</feature>
<keyword evidence="1" id="KW-0175">Coiled coil</keyword>
<organism evidence="3 4">
    <name type="scientific">Stachybotrys chlorohalonatus (strain IBT 40285)</name>
    <dbReference type="NCBI Taxonomy" id="1283841"/>
    <lineage>
        <taxon>Eukaryota</taxon>
        <taxon>Fungi</taxon>
        <taxon>Dikarya</taxon>
        <taxon>Ascomycota</taxon>
        <taxon>Pezizomycotina</taxon>
        <taxon>Sordariomycetes</taxon>
        <taxon>Hypocreomycetidae</taxon>
        <taxon>Hypocreales</taxon>
        <taxon>Stachybotryaceae</taxon>
        <taxon>Stachybotrys</taxon>
    </lineage>
</organism>
<feature type="region of interest" description="Disordered" evidence="2">
    <location>
        <begin position="288"/>
        <end position="318"/>
    </location>
</feature>
<feature type="compositionally biased region" description="Low complexity" evidence="2">
    <location>
        <begin position="289"/>
        <end position="318"/>
    </location>
</feature>
<proteinExistence type="predicted"/>
<accession>A0A084QC42</accession>
<reference evidence="3 4" key="1">
    <citation type="journal article" date="2014" name="BMC Genomics">
        <title>Comparative genome sequencing reveals chemotype-specific gene clusters in the toxigenic black mold Stachybotrys.</title>
        <authorList>
            <person name="Semeiks J."/>
            <person name="Borek D."/>
            <person name="Otwinowski Z."/>
            <person name="Grishin N.V."/>
        </authorList>
    </citation>
    <scope>NUCLEOTIDE SEQUENCE [LARGE SCALE GENOMIC DNA]</scope>
    <source>
        <strain evidence="3 4">IBT 40285</strain>
    </source>
</reference>
<protein>
    <submittedName>
        <fullName evidence="3">Uncharacterized protein</fullName>
    </submittedName>
</protein>
<dbReference type="AlphaFoldDB" id="A0A084QC42"/>
<dbReference type="InParanoid" id="A0A084QC42"/>